<gene>
    <name evidence="2" type="ORF">J2TS6_42840</name>
</gene>
<organism evidence="2 3">
    <name type="scientific">Paenibacillus albilobatus</name>
    <dbReference type="NCBI Taxonomy" id="2716884"/>
    <lineage>
        <taxon>Bacteria</taxon>
        <taxon>Bacillati</taxon>
        <taxon>Bacillota</taxon>
        <taxon>Bacilli</taxon>
        <taxon>Bacillales</taxon>
        <taxon>Paenibacillaceae</taxon>
        <taxon>Paenibacillus</taxon>
    </lineage>
</organism>
<dbReference type="AlphaFoldDB" id="A0A919XKN3"/>
<sequence length="303" mass="34708">MSANTKVIFEVAAKRERSELTLPIQHFIAMDDWVNKLGHQAYIAWLKFYTYADRTESQRFESSLTKLCERLGVSKGTFYSKVIPPLWDYGFIDFKEREGFMTIVVYSYPQNRYELATRPLNKIRDYATEWESINRDRGKAGGKKSAKLRSDSCGSKIEPAGSAYNIGSKNEPKGGSKIEPNNNSKSFNNSNDLIDCLGDADKSIHASVYQALQKHAKKNCYVLDNTPIGSWYIDEIYTMLINQFPNQLDPEVVQLAAELYFDRACAVTMEGVIMKLELQNPVGYFRFCYEDAIKQWKAKRAKK</sequence>
<name>A0A919XKN3_9BACL</name>
<evidence type="ECO:0000256" key="1">
    <source>
        <dbReference type="SAM" id="MobiDB-lite"/>
    </source>
</evidence>
<protein>
    <submittedName>
        <fullName evidence="2">Uncharacterized protein</fullName>
    </submittedName>
</protein>
<accession>A0A919XKN3</accession>
<dbReference type="Proteomes" id="UP000679779">
    <property type="component" value="Unassembled WGS sequence"/>
</dbReference>
<dbReference type="EMBL" id="BORQ01000005">
    <property type="protein sequence ID" value="GIO33143.1"/>
    <property type="molecule type" value="Genomic_DNA"/>
</dbReference>
<reference evidence="2" key="1">
    <citation type="submission" date="2021-03" db="EMBL/GenBank/DDBJ databases">
        <title>Antimicrobial resistance genes in bacteria isolated from Japanese honey, and their potential for conferring macrolide and lincosamide resistance in the American foulbrood pathogen Paenibacillus larvae.</title>
        <authorList>
            <person name="Okamoto M."/>
            <person name="Kumagai M."/>
            <person name="Kanamori H."/>
            <person name="Takamatsu D."/>
        </authorList>
    </citation>
    <scope>NUCLEOTIDE SEQUENCE</scope>
    <source>
        <strain evidence="2">J2TS6</strain>
    </source>
</reference>
<feature type="region of interest" description="Disordered" evidence="1">
    <location>
        <begin position="163"/>
        <end position="186"/>
    </location>
</feature>
<comment type="caution">
    <text evidence="2">The sequence shown here is derived from an EMBL/GenBank/DDBJ whole genome shotgun (WGS) entry which is preliminary data.</text>
</comment>
<dbReference type="RefSeq" id="WP_212958326.1">
    <property type="nucleotide sequence ID" value="NZ_BORQ01000005.1"/>
</dbReference>
<keyword evidence="3" id="KW-1185">Reference proteome</keyword>
<evidence type="ECO:0000313" key="2">
    <source>
        <dbReference type="EMBL" id="GIO33143.1"/>
    </source>
</evidence>
<evidence type="ECO:0000313" key="3">
    <source>
        <dbReference type="Proteomes" id="UP000679779"/>
    </source>
</evidence>
<proteinExistence type="predicted"/>